<name>A0AAJ4MZE7_AGRTU</name>
<dbReference type="AlphaFoldDB" id="A0AAJ4MZE7"/>
<protein>
    <submittedName>
        <fullName evidence="2">Uncharacterized protein</fullName>
    </submittedName>
</protein>
<dbReference type="RefSeq" id="WP_333721851.1">
    <property type="nucleotide sequence ID" value="NZ_CP049216.1"/>
</dbReference>
<feature type="region of interest" description="Disordered" evidence="1">
    <location>
        <begin position="34"/>
        <end position="57"/>
    </location>
</feature>
<evidence type="ECO:0000256" key="1">
    <source>
        <dbReference type="SAM" id="MobiDB-lite"/>
    </source>
</evidence>
<gene>
    <name evidence="2" type="ORF">G6M86_03590</name>
</gene>
<accession>A0AAJ4MZE7</accession>
<sequence>MEQPTYQRIVTESELDAIYQQFVEREFPKAVKSVNRFSGKANPPATANPTEGKRHGR</sequence>
<evidence type="ECO:0000313" key="3">
    <source>
        <dbReference type="Proteomes" id="UP000663946"/>
    </source>
</evidence>
<reference evidence="2" key="1">
    <citation type="submission" date="2020-02" db="EMBL/GenBank/DDBJ databases">
        <title>Unexpected conservation and global transmission of agrobacterial virulence plasmids.</title>
        <authorList>
            <person name="Weisberg A.J."/>
            <person name="Davis E.W. II"/>
            <person name="Tabima J.R."/>
            <person name="Belcher M.S."/>
            <person name="Miller M."/>
            <person name="Kuo C.-H."/>
            <person name="Loper J.E."/>
            <person name="Grunwald N.J."/>
            <person name="Putnam M.L."/>
            <person name="Chang J.H."/>
        </authorList>
    </citation>
    <scope>NUCLEOTIDE SEQUENCE</scope>
    <source>
        <strain evidence="2">Q15/94</strain>
    </source>
</reference>
<organism evidence="2 3">
    <name type="scientific">Agrobacterium tumefaciens</name>
    <dbReference type="NCBI Taxonomy" id="358"/>
    <lineage>
        <taxon>Bacteria</taxon>
        <taxon>Pseudomonadati</taxon>
        <taxon>Pseudomonadota</taxon>
        <taxon>Alphaproteobacteria</taxon>
        <taxon>Hyphomicrobiales</taxon>
        <taxon>Rhizobiaceae</taxon>
        <taxon>Rhizobium/Agrobacterium group</taxon>
        <taxon>Agrobacterium</taxon>
        <taxon>Agrobacterium tumefaciens complex</taxon>
    </lineage>
</organism>
<proteinExistence type="predicted"/>
<dbReference type="Proteomes" id="UP000663946">
    <property type="component" value="Chromosome 1"/>
</dbReference>
<evidence type="ECO:0000313" key="2">
    <source>
        <dbReference type="EMBL" id="QTG12379.1"/>
    </source>
</evidence>
<dbReference type="EMBL" id="CP049216">
    <property type="protein sequence ID" value="QTG12379.1"/>
    <property type="molecule type" value="Genomic_DNA"/>
</dbReference>